<name>A0A5J5LYT2_MICAE</name>
<gene>
    <name evidence="1" type="ORF">EZJ55_20655</name>
</gene>
<protein>
    <submittedName>
        <fullName evidence="1">Uncharacterized protein</fullName>
    </submittedName>
</protein>
<dbReference type="Proteomes" id="UP000325636">
    <property type="component" value="Unassembled WGS sequence"/>
</dbReference>
<accession>A0A5J5LYT2</accession>
<dbReference type="AlphaFoldDB" id="A0A5J5LYT2"/>
<dbReference type="EMBL" id="SRLN01000012">
    <property type="protein sequence ID" value="KAB0242601.1"/>
    <property type="molecule type" value="Genomic_DNA"/>
</dbReference>
<evidence type="ECO:0000313" key="2">
    <source>
        <dbReference type="Proteomes" id="UP000325636"/>
    </source>
</evidence>
<organism evidence="1 2">
    <name type="scientific">Microcystis aeruginosa EAWAG127a</name>
    <dbReference type="NCBI Taxonomy" id="2529855"/>
    <lineage>
        <taxon>Bacteria</taxon>
        <taxon>Bacillati</taxon>
        <taxon>Cyanobacteriota</taxon>
        <taxon>Cyanophyceae</taxon>
        <taxon>Oscillatoriophycideae</taxon>
        <taxon>Chroococcales</taxon>
        <taxon>Microcystaceae</taxon>
        <taxon>Microcystis</taxon>
    </lineage>
</organism>
<reference evidence="2" key="1">
    <citation type="submission" date="2019-04" db="EMBL/GenBank/DDBJ databases">
        <title>Microviridin 1777: A Toxic Chymotrypsin Inhibitor Discovered by a Metabologenomic Approach.</title>
        <authorList>
            <person name="Sieber S."/>
            <person name="Grendelmeier S.M."/>
            <person name="Harris L.A."/>
            <person name="Mitchell D.A."/>
            <person name="Gademann K."/>
        </authorList>
    </citation>
    <scope>NUCLEOTIDE SEQUENCE [LARGE SCALE GENOMIC DNA]</scope>
    <source>
        <strain evidence="2">EAWAG127a</strain>
    </source>
</reference>
<proteinExistence type="predicted"/>
<evidence type="ECO:0000313" key="1">
    <source>
        <dbReference type="EMBL" id="KAB0242601.1"/>
    </source>
</evidence>
<sequence length="156" mass="18483">MGKNSVKKIKGRFFSIKFHNIRDYSVNLSSTLHRDESRGSFLEEHEWQSLRATIHTKCVEYRLHIRKDKRLRRRNFGVRFCRTLRLRQKLSVRLSVRVSEPVELLSSPNVRSLTPRSEPPNRRTVENLIITSYLLITDYCSLIKAHPKIPSKRLKI</sequence>
<comment type="caution">
    <text evidence="1">The sequence shown here is derived from an EMBL/GenBank/DDBJ whole genome shotgun (WGS) entry which is preliminary data.</text>
</comment>